<evidence type="ECO:0000313" key="4">
    <source>
        <dbReference type="Proteomes" id="UP000799437"/>
    </source>
</evidence>
<evidence type="ECO:0000259" key="2">
    <source>
        <dbReference type="Pfam" id="PF01425"/>
    </source>
</evidence>
<dbReference type="Proteomes" id="UP000799437">
    <property type="component" value="Unassembled WGS sequence"/>
</dbReference>
<dbReference type="Pfam" id="PF01425">
    <property type="entry name" value="Amidase"/>
    <property type="match status" value="1"/>
</dbReference>
<dbReference type="PANTHER" id="PTHR11895:SF67">
    <property type="entry name" value="AMIDASE DOMAIN-CONTAINING PROTEIN"/>
    <property type="match status" value="1"/>
</dbReference>
<dbReference type="GeneID" id="54489951"/>
<dbReference type="Gene3D" id="3.90.1300.10">
    <property type="entry name" value="Amidase signature (AS) domain"/>
    <property type="match status" value="1"/>
</dbReference>
<gene>
    <name evidence="3" type="ORF">EJ05DRAFT_527951</name>
</gene>
<evidence type="ECO:0000256" key="1">
    <source>
        <dbReference type="ARBA" id="ARBA00009199"/>
    </source>
</evidence>
<reference evidence="3" key="1">
    <citation type="journal article" date="2020" name="Stud. Mycol.">
        <title>101 Dothideomycetes genomes: a test case for predicting lifestyles and emergence of pathogens.</title>
        <authorList>
            <person name="Haridas S."/>
            <person name="Albert R."/>
            <person name="Binder M."/>
            <person name="Bloem J."/>
            <person name="Labutti K."/>
            <person name="Salamov A."/>
            <person name="Andreopoulos B."/>
            <person name="Baker S."/>
            <person name="Barry K."/>
            <person name="Bills G."/>
            <person name="Bluhm B."/>
            <person name="Cannon C."/>
            <person name="Castanera R."/>
            <person name="Culley D."/>
            <person name="Daum C."/>
            <person name="Ezra D."/>
            <person name="Gonzalez J."/>
            <person name="Henrissat B."/>
            <person name="Kuo A."/>
            <person name="Liang C."/>
            <person name="Lipzen A."/>
            <person name="Lutzoni F."/>
            <person name="Magnuson J."/>
            <person name="Mondo S."/>
            <person name="Nolan M."/>
            <person name="Ohm R."/>
            <person name="Pangilinan J."/>
            <person name="Park H.-J."/>
            <person name="Ramirez L."/>
            <person name="Alfaro M."/>
            <person name="Sun H."/>
            <person name="Tritt A."/>
            <person name="Yoshinaga Y."/>
            <person name="Zwiers L.-H."/>
            <person name="Turgeon B."/>
            <person name="Goodwin S."/>
            <person name="Spatafora J."/>
            <person name="Crous P."/>
            <person name="Grigoriev I."/>
        </authorList>
    </citation>
    <scope>NUCLEOTIDE SEQUENCE</scope>
    <source>
        <strain evidence="3">CBS 121739</strain>
    </source>
</reference>
<comment type="similarity">
    <text evidence="1">Belongs to the amidase family.</text>
</comment>
<keyword evidence="4" id="KW-1185">Reference proteome</keyword>
<dbReference type="RefSeq" id="XP_033601060.1">
    <property type="nucleotide sequence ID" value="XM_033748897.1"/>
</dbReference>
<dbReference type="InterPro" id="IPR023631">
    <property type="entry name" value="Amidase_dom"/>
</dbReference>
<dbReference type="GO" id="GO:0003824">
    <property type="term" value="F:catalytic activity"/>
    <property type="evidence" value="ECO:0007669"/>
    <property type="project" value="InterPro"/>
</dbReference>
<protein>
    <submittedName>
        <fullName evidence="3">Amidase signature enzyme</fullName>
    </submittedName>
</protein>
<dbReference type="PROSITE" id="PS00571">
    <property type="entry name" value="AMIDASES"/>
    <property type="match status" value="1"/>
</dbReference>
<dbReference type="AlphaFoldDB" id="A0A6A6W8S9"/>
<evidence type="ECO:0000313" key="3">
    <source>
        <dbReference type="EMBL" id="KAF2758609.1"/>
    </source>
</evidence>
<dbReference type="EMBL" id="ML996571">
    <property type="protein sequence ID" value="KAF2758609.1"/>
    <property type="molecule type" value="Genomic_DNA"/>
</dbReference>
<dbReference type="InterPro" id="IPR036928">
    <property type="entry name" value="AS_sf"/>
</dbReference>
<dbReference type="InterPro" id="IPR000120">
    <property type="entry name" value="Amidase"/>
</dbReference>
<dbReference type="PANTHER" id="PTHR11895">
    <property type="entry name" value="TRANSAMIDASE"/>
    <property type="match status" value="1"/>
</dbReference>
<organism evidence="3 4">
    <name type="scientific">Pseudovirgaria hyperparasitica</name>
    <dbReference type="NCBI Taxonomy" id="470096"/>
    <lineage>
        <taxon>Eukaryota</taxon>
        <taxon>Fungi</taxon>
        <taxon>Dikarya</taxon>
        <taxon>Ascomycota</taxon>
        <taxon>Pezizomycotina</taxon>
        <taxon>Dothideomycetes</taxon>
        <taxon>Dothideomycetes incertae sedis</taxon>
        <taxon>Acrospermales</taxon>
        <taxon>Acrospermaceae</taxon>
        <taxon>Pseudovirgaria</taxon>
    </lineage>
</organism>
<accession>A0A6A6W8S9</accession>
<proteinExistence type="inferred from homology"/>
<dbReference type="OrthoDB" id="421993at2759"/>
<feature type="domain" description="Amidase" evidence="2">
    <location>
        <begin position="152"/>
        <end position="553"/>
    </location>
</feature>
<dbReference type="InterPro" id="IPR020556">
    <property type="entry name" value="Amidase_CS"/>
</dbReference>
<name>A0A6A6W8S9_9PEZI</name>
<dbReference type="SUPFAM" id="SSF75304">
    <property type="entry name" value="Amidase signature (AS) enzymes"/>
    <property type="match status" value="1"/>
</dbReference>
<sequence>MSNAPDSLGYPVAKATEVEYKSPKAASNPIVRGLPLSIGASIIASSSILQNYLWTNAGFDVLRSIPQLRDFSARHDPTVTPIASTAAPQVTSNFANADGLREPPGDIKHRFYSVLDYHKAYLAGTLTPTAVAQSLLPLIRKDVASPTKHSIAFIDTKVELVLKAAEASTLRYKEGKPLGVLDGVPVAVKDEVELSGYRTTLGSVRDYTNKDGLTSSCIEKWIEHGAVVIGKTNMHEIGMDTTNNNPNWGTPRNPYNENYYTGGSSGGSGYCVGKGLIPIAHGVDGGGSVRLPASFCGAFGLKPSHSRVSSYPTGTSSVTVSGPIAANMVDLEVAFRVMAAPDPHGNLNASFPLAYPSQQPRKKILGVYKPWSDRAEESVRLACQRAVDWYITRLGYEVVDINIPYVHEGQTAHAMTILNEQLSDFPDISFLTAPNKLLLSVASKTPATDFVLAQKMRNLLMQHLASLFKTYPDMIIVTPTTPKAGWHIEAEGDLKHGVTDANQTLQNMEYVWLANFCGLPGLTFPVGYAEPKGGEGRVPIGLMGQAVWNNENALIEWGYEGERYIAEALEGGRQIPNDWVDVFALESPSE</sequence>